<reference evidence="2 3" key="1">
    <citation type="submission" date="2020-10" db="EMBL/GenBank/DDBJ databases">
        <authorList>
            <person name="Sedaghatjoo S."/>
        </authorList>
    </citation>
    <scope>NUCLEOTIDE SEQUENCE [LARGE SCALE GENOMIC DNA]</scope>
    <source>
        <strain evidence="2 3">LLFL</strain>
    </source>
</reference>
<proteinExistence type="predicted"/>
<keyword evidence="1" id="KW-0812">Transmembrane</keyword>
<evidence type="ECO:0000313" key="3">
    <source>
        <dbReference type="Proteomes" id="UP000836404"/>
    </source>
</evidence>
<keyword evidence="1" id="KW-0472">Membrane</keyword>
<feature type="non-terminal residue" evidence="2">
    <location>
        <position position="1"/>
    </location>
</feature>
<evidence type="ECO:0000256" key="1">
    <source>
        <dbReference type="SAM" id="Phobius"/>
    </source>
</evidence>
<dbReference type="Proteomes" id="UP000836404">
    <property type="component" value="Unassembled WGS sequence"/>
</dbReference>
<dbReference type="AlphaFoldDB" id="A0A9N8QKJ7"/>
<name>A0A9N8QKJ7_9BASI</name>
<feature type="transmembrane region" description="Helical" evidence="1">
    <location>
        <begin position="69"/>
        <end position="91"/>
    </location>
</feature>
<keyword evidence="1" id="KW-1133">Transmembrane helix</keyword>
<evidence type="ECO:0000313" key="2">
    <source>
        <dbReference type="EMBL" id="CAD6948245.1"/>
    </source>
</evidence>
<feature type="transmembrane region" description="Helical" evidence="1">
    <location>
        <begin position="25"/>
        <end position="48"/>
    </location>
</feature>
<keyword evidence="3" id="KW-1185">Reference proteome</keyword>
<accession>A0A9N8QKJ7</accession>
<protein>
    <submittedName>
        <fullName evidence="2">Uncharacterized protein</fullName>
    </submittedName>
</protein>
<gene>
    <name evidence="2" type="ORF">JKILLFL_G9768</name>
</gene>
<comment type="caution">
    <text evidence="2">The sequence shown here is derived from an EMBL/GenBank/DDBJ whole genome shotgun (WGS) entry which is preliminary data.</text>
</comment>
<sequence length="153" mass="16978">HRCQQSPVTDTITSYLSPNWVHDQLGYIGIVFMIVGRLLTFPSSLTQWPCTQSSIPYMPSQPTSPVPSYLLMCTIILIRLGVSIAFSVVHYCAVYGSSCSSTSCSTLHPLQTQQLPFQSHLSERIPHVRKPEAFVDGETQRRAGWRSGGPQVP</sequence>
<dbReference type="EMBL" id="CAJHJF010005151">
    <property type="protein sequence ID" value="CAD6948245.1"/>
    <property type="molecule type" value="Genomic_DNA"/>
</dbReference>
<organism evidence="2 3">
    <name type="scientific">Tilletia laevis</name>
    <dbReference type="NCBI Taxonomy" id="157183"/>
    <lineage>
        <taxon>Eukaryota</taxon>
        <taxon>Fungi</taxon>
        <taxon>Dikarya</taxon>
        <taxon>Basidiomycota</taxon>
        <taxon>Ustilaginomycotina</taxon>
        <taxon>Exobasidiomycetes</taxon>
        <taxon>Tilletiales</taxon>
        <taxon>Tilletiaceae</taxon>
        <taxon>Tilletia</taxon>
    </lineage>
</organism>